<reference evidence="1 2" key="1">
    <citation type="submission" date="2019-11" db="EMBL/GenBank/DDBJ databases">
        <authorList>
            <person name="Lewis R."/>
            <person name="Clooney A.G."/>
            <person name="Stockdale S.R."/>
            <person name="Buttimer C."/>
            <person name="Draper L.A."/>
            <person name="Ross R.P."/>
            <person name="Hill C."/>
        </authorList>
    </citation>
    <scope>NUCLEOTIDE SEQUENCE [LARGE SCALE GENOMIC DNA]</scope>
</reference>
<gene>
    <name evidence="1" type="ORF">N1M2_20</name>
</gene>
<protein>
    <submittedName>
        <fullName evidence="1">Uncharacterized protein</fullName>
    </submittedName>
</protein>
<accession>A0A6B7ZEE9</accession>
<evidence type="ECO:0000313" key="1">
    <source>
        <dbReference type="EMBL" id="QGH71883.1"/>
    </source>
</evidence>
<dbReference type="EMBL" id="MN642089">
    <property type="protein sequence ID" value="QGH71883.1"/>
    <property type="molecule type" value="Genomic_DNA"/>
</dbReference>
<sequence length="151" mass="17007">MQRYEFTIEKGTLVVHDQVTNGSLRIIFKPLGKPTISPALEAWNDLETSLNSGKLELGLFGVNTITERKGFKLEGKVVLSSSHLYDCEVRNGNLHMVSFKQKTLISESTLRYMGSNKFGLVAFKDCFFKSNPEGGFKSRTTSYFKNKLVEV</sequence>
<evidence type="ECO:0000313" key="2">
    <source>
        <dbReference type="Proteomes" id="UP000464669"/>
    </source>
</evidence>
<organism evidence="1 2">
    <name type="scientific">Klebsiella phage N1M2</name>
    <dbReference type="NCBI Taxonomy" id="2664939"/>
    <lineage>
        <taxon>Viruses</taxon>
        <taxon>Duplodnaviria</taxon>
        <taxon>Heunggongvirae</taxon>
        <taxon>Uroviricota</taxon>
        <taxon>Caudoviricetes</taxon>
        <taxon>Chimalliviridae</taxon>
        <taxon>Nimduovirus</taxon>
        <taxon>Nimduovirus N1M2</taxon>
    </lineage>
</organism>
<keyword evidence="2" id="KW-1185">Reference proteome</keyword>
<dbReference type="Proteomes" id="UP000464669">
    <property type="component" value="Segment"/>
</dbReference>
<proteinExistence type="predicted"/>
<name>A0A6B7ZEE9_9CAUD</name>